<organism evidence="6 7">
    <name type="scientific">Sphagnum jensenii</name>
    <dbReference type="NCBI Taxonomy" id="128206"/>
    <lineage>
        <taxon>Eukaryota</taxon>
        <taxon>Viridiplantae</taxon>
        <taxon>Streptophyta</taxon>
        <taxon>Embryophyta</taxon>
        <taxon>Bryophyta</taxon>
        <taxon>Sphagnophytina</taxon>
        <taxon>Sphagnopsida</taxon>
        <taxon>Sphagnales</taxon>
        <taxon>Sphagnaceae</taxon>
        <taxon>Sphagnum</taxon>
    </lineage>
</organism>
<evidence type="ECO:0000313" key="6">
    <source>
        <dbReference type="EMBL" id="CAK9251877.1"/>
    </source>
</evidence>
<dbReference type="EMBL" id="CAXAQS010000505">
    <property type="protein sequence ID" value="CAK9251877.1"/>
    <property type="molecule type" value="Genomic_DNA"/>
</dbReference>
<keyword evidence="3 5" id="KW-1133">Transmembrane helix</keyword>
<keyword evidence="7" id="KW-1185">Reference proteome</keyword>
<evidence type="ECO:0000313" key="7">
    <source>
        <dbReference type="Proteomes" id="UP001497444"/>
    </source>
</evidence>
<evidence type="ECO:0000256" key="2">
    <source>
        <dbReference type="ARBA" id="ARBA00022692"/>
    </source>
</evidence>
<feature type="transmembrane region" description="Helical" evidence="5">
    <location>
        <begin position="69"/>
        <end position="88"/>
    </location>
</feature>
<evidence type="ECO:0000256" key="1">
    <source>
        <dbReference type="ARBA" id="ARBA00022475"/>
    </source>
</evidence>
<dbReference type="InterPro" id="IPR037185">
    <property type="entry name" value="EmrE-like"/>
</dbReference>
<sequence>MSKTTVTETVISICLFIFAGIAEIGGGLLIWKAVRENYYPAYLIPAGAVVLICYGFIPTLQPTGDFGRIFAVYGGFFIVLSYVFGYALDGLQVDKGDFIGCAIALVGVAIGCDELTKEDICYDDFDDHVYIHRHACKLICVVCRCSVGTGSSKVSAWLLWSALEGAQMRSLEGVSVFVKVEVKEGTTVVGGLEGAKTGVTVGAAVVTNEGVLVGALMRIELGNDSRPSF</sequence>
<name>A0ABP0VEE0_9BRYO</name>
<dbReference type="InterPro" id="IPR003844">
    <property type="entry name" value="UPF0060"/>
</dbReference>
<evidence type="ECO:0000256" key="3">
    <source>
        <dbReference type="ARBA" id="ARBA00022989"/>
    </source>
</evidence>
<gene>
    <name evidence="6" type="ORF">CSSPJE1EN1_LOCUS27255</name>
</gene>
<evidence type="ECO:0000256" key="4">
    <source>
        <dbReference type="ARBA" id="ARBA00023136"/>
    </source>
</evidence>
<keyword evidence="2 5" id="KW-0812">Transmembrane</keyword>
<dbReference type="PANTHER" id="PTHR36116:SF1">
    <property type="entry name" value="UPF0060 MEMBRANE PROTEIN YNFA"/>
    <property type="match status" value="1"/>
</dbReference>
<accession>A0ABP0VEE0</accession>
<evidence type="ECO:0000256" key="5">
    <source>
        <dbReference type="SAM" id="Phobius"/>
    </source>
</evidence>
<dbReference type="PANTHER" id="PTHR36116">
    <property type="entry name" value="UPF0060 MEMBRANE PROTEIN YNFA"/>
    <property type="match status" value="1"/>
</dbReference>
<proteinExistence type="predicted"/>
<protein>
    <submittedName>
        <fullName evidence="6">Uncharacterized protein</fullName>
    </submittedName>
</protein>
<keyword evidence="1" id="KW-1003">Cell membrane</keyword>
<keyword evidence="4 5" id="KW-0472">Membrane</keyword>
<feature type="transmembrane region" description="Helical" evidence="5">
    <location>
        <begin position="6"/>
        <end position="31"/>
    </location>
</feature>
<dbReference type="Proteomes" id="UP001497444">
    <property type="component" value="Unassembled WGS sequence"/>
</dbReference>
<reference evidence="6" key="1">
    <citation type="submission" date="2024-02" db="EMBL/GenBank/DDBJ databases">
        <authorList>
            <consortium name="ELIXIR-Norway"/>
            <consortium name="Elixir Norway"/>
        </authorList>
    </citation>
    <scope>NUCLEOTIDE SEQUENCE</scope>
</reference>
<dbReference type="SUPFAM" id="SSF103481">
    <property type="entry name" value="Multidrug resistance efflux transporter EmrE"/>
    <property type="match status" value="1"/>
</dbReference>
<dbReference type="Pfam" id="PF02694">
    <property type="entry name" value="UPF0060"/>
    <property type="match status" value="1"/>
</dbReference>
<comment type="caution">
    <text evidence="6">The sequence shown here is derived from an EMBL/GenBank/DDBJ whole genome shotgun (WGS) entry which is preliminary data.</text>
</comment>
<feature type="transmembrane region" description="Helical" evidence="5">
    <location>
        <begin position="38"/>
        <end position="57"/>
    </location>
</feature>